<protein>
    <submittedName>
        <fullName evidence="3">Uncharacterized protein</fullName>
    </submittedName>
</protein>
<evidence type="ECO:0000256" key="1">
    <source>
        <dbReference type="SAM" id="SignalP"/>
    </source>
</evidence>
<feature type="chain" id="PRO_5044718157" evidence="1">
    <location>
        <begin position="19"/>
        <end position="158"/>
    </location>
</feature>
<dbReference type="EMBL" id="JAOPGA020001306">
    <property type="protein sequence ID" value="KAL0487135.1"/>
    <property type="molecule type" value="Genomic_DNA"/>
</dbReference>
<evidence type="ECO:0000313" key="3">
    <source>
        <dbReference type="EMBL" id="KAL0487135.1"/>
    </source>
</evidence>
<feature type="signal peptide" evidence="1">
    <location>
        <begin position="1"/>
        <end position="18"/>
    </location>
</feature>
<accession>A0AAW2ZCE2</accession>
<comment type="caution">
    <text evidence="3">The sequence shown here is derived from an EMBL/GenBank/DDBJ whole genome shotgun (WGS) entry which is preliminary data.</text>
</comment>
<keyword evidence="1" id="KW-0732">Signal</keyword>
<name>A0AAW2ZCE2_9EUKA</name>
<dbReference type="AlphaFoldDB" id="A0AAW2ZCE2"/>
<gene>
    <name evidence="3" type="ORF">AKO1_000968</name>
    <name evidence="2" type="ORF">AKO1_001723</name>
</gene>
<keyword evidence="4" id="KW-1185">Reference proteome</keyword>
<proteinExistence type="predicted"/>
<reference evidence="3 4" key="1">
    <citation type="submission" date="2024-03" db="EMBL/GenBank/DDBJ databases">
        <title>The Acrasis kona genome and developmental transcriptomes reveal deep origins of eukaryotic multicellular pathways.</title>
        <authorList>
            <person name="Sheikh S."/>
            <person name="Fu C.-J."/>
            <person name="Brown M.W."/>
            <person name="Baldauf S.L."/>
        </authorList>
    </citation>
    <scope>NUCLEOTIDE SEQUENCE [LARGE SCALE GENOMIC DNA]</scope>
    <source>
        <strain evidence="3 4">ATCC MYA-3509</strain>
    </source>
</reference>
<evidence type="ECO:0000313" key="4">
    <source>
        <dbReference type="Proteomes" id="UP001431209"/>
    </source>
</evidence>
<evidence type="ECO:0000313" key="2">
    <source>
        <dbReference type="EMBL" id="KAL0486069.1"/>
    </source>
</evidence>
<organism evidence="3 4">
    <name type="scientific">Acrasis kona</name>
    <dbReference type="NCBI Taxonomy" id="1008807"/>
    <lineage>
        <taxon>Eukaryota</taxon>
        <taxon>Discoba</taxon>
        <taxon>Heterolobosea</taxon>
        <taxon>Tetramitia</taxon>
        <taxon>Eutetramitia</taxon>
        <taxon>Acrasidae</taxon>
        <taxon>Acrasis</taxon>
    </lineage>
</organism>
<sequence length="158" mass="17732">MHSVVILLSLLFSTIVCASIRVALVMEAYDRSIVECVKISETGATGITVLRNSSLTVNYAGDTAVCAINNVGCFFPKESCFCKCQGKSNNILEYKTRGRLAKSACEYWSYYHLKNSTWEYAKTGPSDYKVVDGSVEAWRWDVGDKKLPKLYQFKDICH</sequence>
<dbReference type="Proteomes" id="UP001431209">
    <property type="component" value="Unassembled WGS sequence"/>
</dbReference>
<dbReference type="EMBL" id="JAOPGA020001200">
    <property type="protein sequence ID" value="KAL0486069.1"/>
    <property type="molecule type" value="Genomic_DNA"/>
</dbReference>